<gene>
    <name evidence="3" type="ORF">S01H4_08906</name>
</gene>
<organism evidence="3">
    <name type="scientific">marine sediment metagenome</name>
    <dbReference type="NCBI Taxonomy" id="412755"/>
    <lineage>
        <taxon>unclassified sequences</taxon>
        <taxon>metagenomes</taxon>
        <taxon>ecological metagenomes</taxon>
    </lineage>
</organism>
<dbReference type="PROSITE" id="PS50293">
    <property type="entry name" value="TPR_REGION"/>
    <property type="match status" value="1"/>
</dbReference>
<dbReference type="PROSITE" id="PS50005">
    <property type="entry name" value="TPR"/>
    <property type="match status" value="2"/>
</dbReference>
<dbReference type="InterPro" id="IPR019734">
    <property type="entry name" value="TPR_rpt"/>
</dbReference>
<reference evidence="3" key="1">
    <citation type="journal article" date="2014" name="Front. Microbiol.">
        <title>High frequency of phylogenetically diverse reductive dehalogenase-homologous genes in deep subseafloor sedimentary metagenomes.</title>
        <authorList>
            <person name="Kawai M."/>
            <person name="Futagami T."/>
            <person name="Toyoda A."/>
            <person name="Takaki Y."/>
            <person name="Nishi S."/>
            <person name="Hori S."/>
            <person name="Arai W."/>
            <person name="Tsubouchi T."/>
            <person name="Morono Y."/>
            <person name="Uchiyama I."/>
            <person name="Ito T."/>
            <person name="Fujiyama A."/>
            <person name="Inagaki F."/>
            <person name="Takami H."/>
        </authorList>
    </citation>
    <scope>NUCLEOTIDE SEQUENCE</scope>
    <source>
        <strain evidence="3">Expedition CK06-06</strain>
    </source>
</reference>
<dbReference type="PANTHER" id="PTHR44943">
    <property type="entry name" value="CELLULOSE SYNTHASE OPERON PROTEIN C"/>
    <property type="match status" value="1"/>
</dbReference>
<dbReference type="PANTHER" id="PTHR44943:SF8">
    <property type="entry name" value="TPR REPEAT-CONTAINING PROTEIN MJ0263"/>
    <property type="match status" value="1"/>
</dbReference>
<evidence type="ECO:0000313" key="3">
    <source>
        <dbReference type="EMBL" id="GAG72380.1"/>
    </source>
</evidence>
<comment type="caution">
    <text evidence="3">The sequence shown here is derived from an EMBL/GenBank/DDBJ whole genome shotgun (WGS) entry which is preliminary data.</text>
</comment>
<sequence length="263" mass="30475">FLELIKTALSLDHIGFHQAKYYLLMSDLFIETRGIDDAIETIDEAISLDPSNMGIFGIKIKLLMMDNKSDEAIALVSQLYDKKLIIKKDYSKSVSFLYFVKADKTKDPVERMKLINKSFKEIEPIIDLYPEDSGILNNLTVLYGHLGRKEDAIRTGEKLISLNPSDGNYFDSYGEILMLFGEYDKAIAKFERALKLEPKGWFAFQTYLKMGNCYEKLLQLDKAEENYLKGKMLTEKMHPLKREMYSYKANEKLDGLRKLREEL</sequence>
<dbReference type="Pfam" id="PF07719">
    <property type="entry name" value="TPR_2"/>
    <property type="match status" value="1"/>
</dbReference>
<keyword evidence="1" id="KW-0677">Repeat</keyword>
<keyword evidence="2" id="KW-0802">TPR repeat</keyword>
<dbReference type="Gene3D" id="1.25.40.10">
    <property type="entry name" value="Tetratricopeptide repeat domain"/>
    <property type="match status" value="1"/>
</dbReference>
<dbReference type="EMBL" id="BART01003136">
    <property type="protein sequence ID" value="GAG72380.1"/>
    <property type="molecule type" value="Genomic_DNA"/>
</dbReference>
<dbReference type="InterPro" id="IPR013105">
    <property type="entry name" value="TPR_2"/>
</dbReference>
<dbReference type="SMART" id="SM00028">
    <property type="entry name" value="TPR"/>
    <property type="match status" value="4"/>
</dbReference>
<evidence type="ECO:0000256" key="1">
    <source>
        <dbReference type="ARBA" id="ARBA00022737"/>
    </source>
</evidence>
<accession>X0ZRK1</accession>
<dbReference type="SUPFAM" id="SSF48452">
    <property type="entry name" value="TPR-like"/>
    <property type="match status" value="1"/>
</dbReference>
<dbReference type="Pfam" id="PF13181">
    <property type="entry name" value="TPR_8"/>
    <property type="match status" value="1"/>
</dbReference>
<dbReference type="InterPro" id="IPR051685">
    <property type="entry name" value="Ycf3/AcsC/BcsC/TPR_MFPF"/>
</dbReference>
<protein>
    <recommendedName>
        <fullName evidence="4">Tetratricopeptide repeat protein</fullName>
    </recommendedName>
</protein>
<dbReference type="InterPro" id="IPR011990">
    <property type="entry name" value="TPR-like_helical_dom_sf"/>
</dbReference>
<feature type="non-terminal residue" evidence="3">
    <location>
        <position position="1"/>
    </location>
</feature>
<dbReference type="AlphaFoldDB" id="X0ZRK1"/>
<proteinExistence type="predicted"/>
<evidence type="ECO:0008006" key="4">
    <source>
        <dbReference type="Google" id="ProtNLM"/>
    </source>
</evidence>
<name>X0ZRK1_9ZZZZ</name>
<evidence type="ECO:0000256" key="2">
    <source>
        <dbReference type="ARBA" id="ARBA00022803"/>
    </source>
</evidence>